<dbReference type="EMBL" id="BCTB01000003">
    <property type="protein sequence ID" value="GAT13464.1"/>
    <property type="molecule type" value="Genomic_DNA"/>
</dbReference>
<reference evidence="3" key="2">
    <citation type="submission" date="2016-02" db="EMBL/GenBank/DDBJ databases">
        <title>Draft genome sequence of five rapidly growing Mycobacterium species.</title>
        <authorList>
            <person name="Katahira K."/>
            <person name="Gotou Y."/>
            <person name="Iida K."/>
            <person name="Ogura Y."/>
            <person name="Hayashi T."/>
        </authorList>
    </citation>
    <scope>NUCLEOTIDE SEQUENCE [LARGE SCALE GENOMIC DNA]</scope>
    <source>
        <strain evidence="3">JCM6362</strain>
    </source>
</reference>
<evidence type="ECO:0000313" key="2">
    <source>
        <dbReference type="EMBL" id="GAT13464.1"/>
    </source>
</evidence>
<proteinExistence type="predicted"/>
<gene>
    <name evidence="2" type="ORF">RMCT_0435</name>
</gene>
<dbReference type="STRING" id="1797.RMCT_0435"/>
<dbReference type="Proteomes" id="UP000069654">
    <property type="component" value="Unassembled WGS sequence"/>
</dbReference>
<evidence type="ECO:0000313" key="3">
    <source>
        <dbReference type="Proteomes" id="UP000069654"/>
    </source>
</evidence>
<evidence type="ECO:0000256" key="1">
    <source>
        <dbReference type="SAM" id="MobiDB-lite"/>
    </source>
</evidence>
<feature type="compositionally biased region" description="Polar residues" evidence="1">
    <location>
        <begin position="58"/>
        <end position="67"/>
    </location>
</feature>
<organism evidence="2 3">
    <name type="scientific">Mycolicibacterium thermoresistibile</name>
    <name type="common">Mycobacterium thermoresistibile</name>
    <dbReference type="NCBI Taxonomy" id="1797"/>
    <lineage>
        <taxon>Bacteria</taxon>
        <taxon>Bacillati</taxon>
        <taxon>Actinomycetota</taxon>
        <taxon>Actinomycetes</taxon>
        <taxon>Mycobacteriales</taxon>
        <taxon>Mycobacteriaceae</taxon>
        <taxon>Mycolicibacterium</taxon>
    </lineage>
</organism>
<accession>A0A117ILD3</accession>
<reference evidence="2 3" key="1">
    <citation type="journal article" date="2016" name="Genome Announc.">
        <title>Draft Genome Sequences of Five Rapidly Growing Mycobacterium Species, M. thermoresistibile, M. fortuitum subsp. acetamidolyticum, M. canariasense, M. brisbanense, and M. novocastrense.</title>
        <authorList>
            <person name="Katahira K."/>
            <person name="Ogura Y."/>
            <person name="Gotoh Y."/>
            <person name="Hayashi T."/>
        </authorList>
    </citation>
    <scope>NUCLEOTIDE SEQUENCE [LARGE SCALE GENOMIC DNA]</scope>
    <source>
        <strain evidence="2 3">JCM6362</strain>
    </source>
</reference>
<protein>
    <submittedName>
        <fullName evidence="2">Ubiquitin carboxyl-terminal hydrolase</fullName>
    </submittedName>
</protein>
<sequence length="86" mass="8651">MPPKNRYRSVTVPRTAPASVCTTAGSPAGAPGAGGGSGEGPELTQPATNTPVMHVTAPANTRRNAPDSTAEEPTDVPAVANPFDVR</sequence>
<dbReference type="GO" id="GO:0016787">
    <property type="term" value="F:hydrolase activity"/>
    <property type="evidence" value="ECO:0007669"/>
    <property type="project" value="UniProtKB-KW"/>
</dbReference>
<name>A0A117ILD3_MYCTH</name>
<comment type="caution">
    <text evidence="2">The sequence shown here is derived from an EMBL/GenBank/DDBJ whole genome shotgun (WGS) entry which is preliminary data.</text>
</comment>
<keyword evidence="2" id="KW-0378">Hydrolase</keyword>
<feature type="region of interest" description="Disordered" evidence="1">
    <location>
        <begin position="1"/>
        <end position="86"/>
    </location>
</feature>
<dbReference type="AlphaFoldDB" id="A0A117ILD3"/>